<accession>A0A345E2A2</accession>
<feature type="transmembrane region" description="Helical" evidence="1">
    <location>
        <begin position="41"/>
        <end position="59"/>
    </location>
</feature>
<reference evidence="2 3" key="1">
    <citation type="submission" date="2018-07" db="EMBL/GenBank/DDBJ databases">
        <title>Genome sequences of Haloplanus sp. CBA1113.</title>
        <authorList>
            <person name="Kim Y.B."/>
            <person name="Roh S.W."/>
        </authorList>
    </citation>
    <scope>NUCLEOTIDE SEQUENCE [LARGE SCALE GENOMIC DNA]</scope>
    <source>
        <strain evidence="2 3">CBA1113</strain>
    </source>
</reference>
<protein>
    <submittedName>
        <fullName evidence="2">Uncharacterized protein</fullName>
    </submittedName>
</protein>
<dbReference type="GeneID" id="37283259"/>
<feature type="transmembrane region" description="Helical" evidence="1">
    <location>
        <begin position="12"/>
        <end position="35"/>
    </location>
</feature>
<organism evidence="2 3">
    <name type="scientific">Haloplanus rubicundus</name>
    <dbReference type="NCBI Taxonomy" id="1547898"/>
    <lineage>
        <taxon>Archaea</taxon>
        <taxon>Methanobacteriati</taxon>
        <taxon>Methanobacteriota</taxon>
        <taxon>Stenosarchaea group</taxon>
        <taxon>Halobacteria</taxon>
        <taxon>Halobacteriales</taxon>
        <taxon>Haloferacaceae</taxon>
        <taxon>Haloplanus</taxon>
    </lineage>
</organism>
<keyword evidence="1" id="KW-0812">Transmembrane</keyword>
<dbReference type="KEGG" id="haj:DU500_07700"/>
<dbReference type="EMBL" id="CP031150">
    <property type="protein sequence ID" value="AXG06324.1"/>
    <property type="molecule type" value="Genomic_DNA"/>
</dbReference>
<name>A0A345E2A2_9EURY</name>
<evidence type="ECO:0000313" key="2">
    <source>
        <dbReference type="EMBL" id="AXG06324.1"/>
    </source>
</evidence>
<keyword evidence="1" id="KW-1133">Transmembrane helix</keyword>
<dbReference type="AlphaFoldDB" id="A0A345E2A2"/>
<sequence>MRSRLSPLDPIAAVSVVVAVAPVGYLLGWLFVVHLLPLPTAVWLSTVVVSAVALLVASLQRNARWCLRSQGASVASE</sequence>
<keyword evidence="3" id="KW-1185">Reference proteome</keyword>
<proteinExistence type="predicted"/>
<keyword evidence="1" id="KW-0472">Membrane</keyword>
<dbReference type="RefSeq" id="WP_114585463.1">
    <property type="nucleotide sequence ID" value="NZ_CP031150.1"/>
</dbReference>
<gene>
    <name evidence="2" type="ORF">DU500_07700</name>
</gene>
<evidence type="ECO:0000313" key="3">
    <source>
        <dbReference type="Proteomes" id="UP000253273"/>
    </source>
</evidence>
<dbReference type="Proteomes" id="UP000253273">
    <property type="component" value="Chromosome"/>
</dbReference>
<evidence type="ECO:0000256" key="1">
    <source>
        <dbReference type="SAM" id="Phobius"/>
    </source>
</evidence>